<accession>A0A504YYM1</accession>
<dbReference type="Proteomes" id="UP000316759">
    <property type="component" value="Unassembled WGS sequence"/>
</dbReference>
<protein>
    <submittedName>
        <fullName evidence="2">Beta-arrestin</fullName>
    </submittedName>
</protein>
<dbReference type="EMBL" id="SUNJ01002723">
    <property type="protein sequence ID" value="TPP65759.1"/>
    <property type="molecule type" value="Genomic_DNA"/>
</dbReference>
<name>A0A504YYM1_FASGI</name>
<comment type="caution">
    <text evidence="2">The sequence shown here is derived from an EMBL/GenBank/DDBJ whole genome shotgun (WGS) entry which is preliminary data.</text>
</comment>
<feature type="non-terminal residue" evidence="2">
    <location>
        <position position="1"/>
    </location>
</feature>
<reference evidence="2 3" key="1">
    <citation type="submission" date="2019-04" db="EMBL/GenBank/DDBJ databases">
        <title>Annotation for the trematode Fasciola gigantica.</title>
        <authorList>
            <person name="Choi Y.-J."/>
        </authorList>
    </citation>
    <scope>NUCLEOTIDE SEQUENCE [LARGE SCALE GENOMIC DNA]</scope>
    <source>
        <strain evidence="2">Uganda_cow_1</strain>
    </source>
</reference>
<comment type="similarity">
    <text evidence="1">Belongs to the arrestin family.</text>
</comment>
<dbReference type="InterPro" id="IPR014752">
    <property type="entry name" value="Arrestin-like_C"/>
</dbReference>
<dbReference type="GO" id="GO:0001664">
    <property type="term" value="F:G protein-coupled receptor binding"/>
    <property type="evidence" value="ECO:0007669"/>
    <property type="project" value="TreeGrafter"/>
</dbReference>
<proteinExistence type="inferred from homology"/>
<dbReference type="Gene3D" id="2.60.40.640">
    <property type="match status" value="1"/>
</dbReference>
<dbReference type="SUPFAM" id="SSF81296">
    <property type="entry name" value="E set domains"/>
    <property type="match status" value="1"/>
</dbReference>
<gene>
    <name evidence="2" type="ORF">FGIG_06264</name>
</gene>
<dbReference type="GO" id="GO:0007165">
    <property type="term" value="P:signal transduction"/>
    <property type="evidence" value="ECO:0007669"/>
    <property type="project" value="InterPro"/>
</dbReference>
<evidence type="ECO:0000313" key="3">
    <source>
        <dbReference type="Proteomes" id="UP000316759"/>
    </source>
</evidence>
<sequence length="130" mass="14504">FFQFQLFYHDEDVSVQLDIDNASRLSVRKVRLSIVQIAELYMVTKGTYRSVVDSVRVRDGIPISSGTTGWTKKCALHTSLSDANKKRGLALDGLLKNEKATLASSTIYRIPSNGTTYHETMRSTFGGIIQ</sequence>
<keyword evidence="3" id="KW-1185">Reference proteome</keyword>
<dbReference type="AlphaFoldDB" id="A0A504YYM1"/>
<dbReference type="InterPro" id="IPR014756">
    <property type="entry name" value="Ig_E-set"/>
</dbReference>
<evidence type="ECO:0000313" key="2">
    <source>
        <dbReference type="EMBL" id="TPP65759.1"/>
    </source>
</evidence>
<dbReference type="OrthoDB" id="298939at2759"/>
<dbReference type="InterPro" id="IPR000698">
    <property type="entry name" value="Arrestin"/>
</dbReference>
<dbReference type="STRING" id="46835.A0A504YYM1"/>
<dbReference type="GO" id="GO:0002031">
    <property type="term" value="P:G protein-coupled receptor internalization"/>
    <property type="evidence" value="ECO:0007669"/>
    <property type="project" value="TreeGrafter"/>
</dbReference>
<evidence type="ECO:0000256" key="1">
    <source>
        <dbReference type="ARBA" id="ARBA00005298"/>
    </source>
</evidence>
<dbReference type="PANTHER" id="PTHR11792:SF17">
    <property type="entry name" value="KURTZ ARRESTIN"/>
    <property type="match status" value="1"/>
</dbReference>
<dbReference type="GO" id="GO:0005737">
    <property type="term" value="C:cytoplasm"/>
    <property type="evidence" value="ECO:0007669"/>
    <property type="project" value="TreeGrafter"/>
</dbReference>
<dbReference type="PANTHER" id="PTHR11792">
    <property type="entry name" value="ARRESTIN"/>
    <property type="match status" value="1"/>
</dbReference>
<organism evidence="2 3">
    <name type="scientific">Fasciola gigantica</name>
    <name type="common">Giant liver fluke</name>
    <dbReference type="NCBI Taxonomy" id="46835"/>
    <lineage>
        <taxon>Eukaryota</taxon>
        <taxon>Metazoa</taxon>
        <taxon>Spiralia</taxon>
        <taxon>Lophotrochozoa</taxon>
        <taxon>Platyhelminthes</taxon>
        <taxon>Trematoda</taxon>
        <taxon>Digenea</taxon>
        <taxon>Plagiorchiida</taxon>
        <taxon>Echinostomata</taxon>
        <taxon>Echinostomatoidea</taxon>
        <taxon>Fasciolidae</taxon>
        <taxon>Fasciola</taxon>
    </lineage>
</organism>